<evidence type="ECO:0000313" key="2">
    <source>
        <dbReference type="Proteomes" id="UP000681041"/>
    </source>
</evidence>
<dbReference type="SUPFAM" id="SSF48371">
    <property type="entry name" value="ARM repeat"/>
    <property type="match status" value="1"/>
</dbReference>
<dbReference type="RefSeq" id="WP_211533622.1">
    <property type="nucleotide sequence ID" value="NZ_CP058560.1"/>
</dbReference>
<dbReference type="GeneID" id="64819551"/>
<name>A0A8T8K3W3_9EURY</name>
<dbReference type="Pfam" id="PF08713">
    <property type="entry name" value="DNA_alkylation"/>
    <property type="match status" value="1"/>
</dbReference>
<dbReference type="Gene3D" id="1.25.40.290">
    <property type="entry name" value="ARM repeat domains"/>
    <property type="match status" value="1"/>
</dbReference>
<dbReference type="Proteomes" id="UP000681041">
    <property type="component" value="Chromosome"/>
</dbReference>
<dbReference type="EMBL" id="CP058560">
    <property type="protein sequence ID" value="QUH22677.1"/>
    <property type="molecule type" value="Genomic_DNA"/>
</dbReference>
<dbReference type="OrthoDB" id="78049at2157"/>
<proteinExistence type="predicted"/>
<reference evidence="1" key="1">
    <citation type="submission" date="2020-07" db="EMBL/GenBank/DDBJ databases">
        <title>Methanobacterium. sp. MethCan genome.</title>
        <authorList>
            <person name="Postec A."/>
            <person name="Quemeneur M."/>
        </authorList>
    </citation>
    <scope>NUCLEOTIDE SEQUENCE</scope>
    <source>
        <strain evidence="1">MethCAN</strain>
    </source>
</reference>
<keyword evidence="2" id="KW-1185">Reference proteome</keyword>
<dbReference type="KEGG" id="meme:HYG87_02265"/>
<gene>
    <name evidence="1" type="ORF">HYG87_02265</name>
</gene>
<sequence length="247" mass="29360">MAKKFKDYYDPEAAHLLGSKIKASYFLFDVDKFVTYITEKLDDKGFLERQDLFVEALELTLKPDYKENIQIFHEILGPELETTDGMFREGWWLWPVGRYVEKHGTKDFSTSMDFIYELTKRFTGEFAIRPLIKKYPKKSLFIIKKWTKDSSVHVRRLSSEGLRIRLPWSKKLLVALEEFDAYKEILSQLKSDPERFVQKSVGNNLNDLMKEDPDKAYQIIKEWQKDKISKETEWIIKHGMRSVKKIK</sequence>
<accession>A0A8T8K3W3</accession>
<evidence type="ECO:0000313" key="1">
    <source>
        <dbReference type="EMBL" id="QUH22677.1"/>
    </source>
</evidence>
<dbReference type="InterPro" id="IPR014825">
    <property type="entry name" value="DNA_alkylation"/>
</dbReference>
<organism evidence="1 2">
    <name type="scientific">Methanobacterium alkalithermotolerans</name>
    <dbReference type="NCBI Taxonomy" id="2731220"/>
    <lineage>
        <taxon>Archaea</taxon>
        <taxon>Methanobacteriati</taxon>
        <taxon>Methanobacteriota</taxon>
        <taxon>Methanomada group</taxon>
        <taxon>Methanobacteria</taxon>
        <taxon>Methanobacteriales</taxon>
        <taxon>Methanobacteriaceae</taxon>
        <taxon>Methanobacterium</taxon>
    </lineage>
</organism>
<dbReference type="InterPro" id="IPR016024">
    <property type="entry name" value="ARM-type_fold"/>
</dbReference>
<dbReference type="AlphaFoldDB" id="A0A8T8K3W3"/>
<protein>
    <submittedName>
        <fullName evidence="1">DNA alkylation repair protein</fullName>
    </submittedName>
</protein>